<organism evidence="2 3">
    <name type="scientific">Ridgeia piscesae</name>
    <name type="common">Tubeworm</name>
    <dbReference type="NCBI Taxonomy" id="27915"/>
    <lineage>
        <taxon>Eukaryota</taxon>
        <taxon>Metazoa</taxon>
        <taxon>Spiralia</taxon>
        <taxon>Lophotrochozoa</taxon>
        <taxon>Annelida</taxon>
        <taxon>Polychaeta</taxon>
        <taxon>Sedentaria</taxon>
        <taxon>Canalipalpata</taxon>
        <taxon>Sabellida</taxon>
        <taxon>Siboglinidae</taxon>
        <taxon>Ridgeia</taxon>
    </lineage>
</organism>
<name>A0AAD9L5S1_RIDPI</name>
<dbReference type="Proteomes" id="UP001209878">
    <property type="component" value="Unassembled WGS sequence"/>
</dbReference>
<accession>A0AAD9L5S1</accession>
<feature type="transmembrane region" description="Helical" evidence="1">
    <location>
        <begin position="342"/>
        <end position="365"/>
    </location>
</feature>
<protein>
    <submittedName>
        <fullName evidence="2">Uncharacterized protein</fullName>
    </submittedName>
</protein>
<feature type="transmembrane region" description="Helical" evidence="1">
    <location>
        <begin position="408"/>
        <end position="427"/>
    </location>
</feature>
<comment type="caution">
    <text evidence="2">The sequence shown here is derived from an EMBL/GenBank/DDBJ whole genome shotgun (WGS) entry which is preliminary data.</text>
</comment>
<gene>
    <name evidence="2" type="ORF">NP493_311g02005</name>
</gene>
<keyword evidence="1" id="KW-0472">Membrane</keyword>
<keyword evidence="3" id="KW-1185">Reference proteome</keyword>
<proteinExistence type="predicted"/>
<feature type="transmembrane region" description="Helical" evidence="1">
    <location>
        <begin position="601"/>
        <end position="619"/>
    </location>
</feature>
<evidence type="ECO:0000313" key="3">
    <source>
        <dbReference type="Proteomes" id="UP001209878"/>
    </source>
</evidence>
<keyword evidence="1" id="KW-0812">Transmembrane</keyword>
<evidence type="ECO:0000313" key="2">
    <source>
        <dbReference type="EMBL" id="KAK2183362.1"/>
    </source>
</evidence>
<evidence type="ECO:0000256" key="1">
    <source>
        <dbReference type="SAM" id="Phobius"/>
    </source>
</evidence>
<feature type="transmembrane region" description="Helical" evidence="1">
    <location>
        <begin position="700"/>
        <end position="718"/>
    </location>
</feature>
<dbReference type="EMBL" id="JAODUO010000314">
    <property type="protein sequence ID" value="KAK2183362.1"/>
    <property type="molecule type" value="Genomic_DNA"/>
</dbReference>
<sequence length="1028" mass="115136">MRLATVIAVVSTLLVTVGSLITGRGHRDWRSRHHHGDDDARQRRHALECPQNCRLVARRLAHAQSAFRDLVDESDTRVVHMKVSVDNDTLLEERPYMGRSVAASEWVWASENVGRKLLSLPLDADVLSLYTLDSTRARVHVVAESVPPRCLLALSPECRLRAARVLLVRNVTYREQRRHRRDLVCHRVIAATSASRAQFVYRCCDTASFHGGRDDCRVYTTYGRHVASVLAVIDVIAVVFTLFSPVVVMRIKLAMKYDTFTKFFRASLKQGITGQRNYVIRISSRQLVNLADPKPFSLPRFLFRLVFHCYGEGRCCIHWWREWRHQPAACRRGAYCGRCWLVYWRFISVVIIYPSVLYAAAALYAPRLQRYADVIEQARHLADTPPLQLNVNLVGASLLPILDPLTSIWMLFSLVSFLYTVLLLSWPNNPLEGCLLRHQEAARKPHDRPGMLYDRMTRGYRSVLQKLAYGEFRTKRHFFHIRWVPWGVRRLIRFVARLLVQVPVISICAALLAFDARLFRLRDGDDDEDTDHDEAEDRLEWGRPSAAVVCKYAATATIWTGFVLVLLGYCSAVFAMSEFLLNVAFFTLLGSVLHASTFLPWLAFAAAVVYYVNDALAAINSDHSAILRLIDENSPRISAISDCGEAAFGGGDRAVKILKTHNLGAVKFIDGDNAEYVSKELYYNVCRDLRCGWSESLRRIGVRLAITVLFLLFVFLSLSALGSFAGSGLLIAAAAVAASLLPKVVDRYVARARRPRVRRRWARVIPEILDRHVRVDRTRCADDAEEELTTYDVRPVGVLEVALPRVVQQRALRIRKFPWLVSAEQQTQSREPFVVALANKLAAAAFLGKVVTHAYSADLDDEAVLRQWCLMVETCIMDGSVAAAGVNGVPIEPLALFPSDVRHLVSSFNTGDTIDNVVDAVNVQLYGPYTKGVLVTVGNTSVALCNLNGSILAFNAACHGDHVTDVFGAVLVATDFNTQNLQTVMKYMIDPYNPDSVPVYSIVPTEGFVFCSPDILEASPEAEGEGDG</sequence>
<keyword evidence="1" id="KW-1133">Transmembrane helix</keyword>
<feature type="transmembrane region" description="Helical" evidence="1">
    <location>
        <begin position="546"/>
        <end position="567"/>
    </location>
</feature>
<feature type="transmembrane region" description="Helical" evidence="1">
    <location>
        <begin position="226"/>
        <end position="248"/>
    </location>
</feature>
<dbReference type="AlphaFoldDB" id="A0AAD9L5S1"/>
<reference evidence="2" key="1">
    <citation type="journal article" date="2023" name="Mol. Biol. Evol.">
        <title>Third-Generation Sequencing Reveals the Adaptive Role of the Epigenome in Three Deep-Sea Polychaetes.</title>
        <authorList>
            <person name="Perez M."/>
            <person name="Aroh O."/>
            <person name="Sun Y."/>
            <person name="Lan Y."/>
            <person name="Juniper S.K."/>
            <person name="Young C.R."/>
            <person name="Angers B."/>
            <person name="Qian P.Y."/>
        </authorList>
    </citation>
    <scope>NUCLEOTIDE SEQUENCE</scope>
    <source>
        <strain evidence="2">R07B-5</strain>
    </source>
</reference>